<dbReference type="PANTHER" id="PTHR11727">
    <property type="entry name" value="DIMETHYLADENOSINE TRANSFERASE"/>
    <property type="match status" value="1"/>
</dbReference>
<dbReference type="PROSITE" id="PS01131">
    <property type="entry name" value="RRNA_A_DIMETH"/>
    <property type="match status" value="1"/>
</dbReference>
<dbReference type="AlphaFoldDB" id="A0A2M8GGZ8"/>
<dbReference type="SUPFAM" id="SSF53335">
    <property type="entry name" value="S-adenosyl-L-methionine-dependent methyltransferases"/>
    <property type="match status" value="1"/>
</dbReference>
<feature type="binding site" evidence="5">
    <location>
        <position position="12"/>
    </location>
    <ligand>
        <name>S-adenosyl-L-methionine</name>
        <dbReference type="ChEBI" id="CHEBI:59789"/>
    </ligand>
</feature>
<feature type="binding site" evidence="5">
    <location>
        <position position="80"/>
    </location>
    <ligand>
        <name>S-adenosyl-L-methionine</name>
        <dbReference type="ChEBI" id="CHEBI:59789"/>
    </ligand>
</feature>
<dbReference type="InterPro" id="IPR001737">
    <property type="entry name" value="KsgA/Erm"/>
</dbReference>
<evidence type="ECO:0000256" key="4">
    <source>
        <dbReference type="ARBA" id="ARBA00022884"/>
    </source>
</evidence>
<protein>
    <recommendedName>
        <fullName evidence="6">Ribosomal RNA adenine methylase transferase N-terminal domain-containing protein</fullName>
    </recommendedName>
</protein>
<feature type="binding site" evidence="5">
    <location>
        <position position="101"/>
    </location>
    <ligand>
        <name>S-adenosyl-L-methionine</name>
        <dbReference type="ChEBI" id="CHEBI:59789"/>
    </ligand>
</feature>
<dbReference type="InterPro" id="IPR020596">
    <property type="entry name" value="rRNA_Ade_Mease_Trfase_CS"/>
</dbReference>
<comment type="caution">
    <text evidence="7">The sequence shown here is derived from an EMBL/GenBank/DDBJ whole genome shotgun (WGS) entry which is preliminary data.</text>
</comment>
<dbReference type="PROSITE" id="PS51689">
    <property type="entry name" value="SAM_RNA_A_N6_MT"/>
    <property type="match status" value="1"/>
</dbReference>
<gene>
    <name evidence="7" type="ORF">CO010_02295</name>
</gene>
<feature type="domain" description="Ribosomal RNA adenine methylase transferase N-terminal" evidence="6">
    <location>
        <begin position="17"/>
        <end position="170"/>
    </location>
</feature>
<dbReference type="Gene3D" id="3.40.50.150">
    <property type="entry name" value="Vaccinia Virus protein VP39"/>
    <property type="match status" value="1"/>
</dbReference>
<keyword evidence="3 5" id="KW-0949">S-adenosyl-L-methionine</keyword>
<keyword evidence="1 5" id="KW-0489">Methyltransferase</keyword>
<comment type="similarity">
    <text evidence="5">Belongs to the class I-like SAM-binding methyltransferase superfamily. rRNA adenine N(6)-methyltransferase family.</text>
</comment>
<evidence type="ECO:0000256" key="5">
    <source>
        <dbReference type="PROSITE-ProRule" id="PRU01026"/>
    </source>
</evidence>
<keyword evidence="4 5" id="KW-0694">RNA-binding</keyword>
<evidence type="ECO:0000256" key="3">
    <source>
        <dbReference type="ARBA" id="ARBA00022691"/>
    </source>
</evidence>
<reference evidence="8" key="1">
    <citation type="submission" date="2017-09" db="EMBL/GenBank/DDBJ databases">
        <title>Depth-based differentiation of microbial function through sediment-hosted aquifers and enrichment of novel symbionts in the deep terrestrial subsurface.</title>
        <authorList>
            <person name="Probst A.J."/>
            <person name="Ladd B."/>
            <person name="Jarett J.K."/>
            <person name="Geller-Mcgrath D.E."/>
            <person name="Sieber C.M.K."/>
            <person name="Emerson J.B."/>
            <person name="Anantharaman K."/>
            <person name="Thomas B.C."/>
            <person name="Malmstrom R."/>
            <person name="Stieglmeier M."/>
            <person name="Klingl A."/>
            <person name="Woyke T."/>
            <person name="Ryan C.M."/>
            <person name="Banfield J.F."/>
        </authorList>
    </citation>
    <scope>NUCLEOTIDE SEQUENCE [LARGE SCALE GENOMIC DNA]</scope>
</reference>
<feature type="binding site" evidence="5">
    <location>
        <position position="58"/>
    </location>
    <ligand>
        <name>S-adenosyl-L-methionine</name>
        <dbReference type="ChEBI" id="CHEBI:59789"/>
    </ligand>
</feature>
<dbReference type="SMART" id="SM00650">
    <property type="entry name" value="rADc"/>
    <property type="match status" value="1"/>
</dbReference>
<dbReference type="PANTHER" id="PTHR11727:SF7">
    <property type="entry name" value="DIMETHYLADENOSINE TRANSFERASE-RELATED"/>
    <property type="match status" value="1"/>
</dbReference>
<keyword evidence="2 5" id="KW-0808">Transferase</keyword>
<sequence>MKNANLLDQFFLVDPKVVDGLISASELKKKDVVLEIGAGRGVLTKIIAAKAGKVIAVEIDKKFRKDLAGLGSSVRIIFADALSVLKNKEKYNLCFNKIVGSLPSSTIEPLMKILTKINFEVSVFLIPLKFVGTLKQSVYFDSKLICKVDRKSFSPVPKTNWALVKIVKKENLKKSEFLQKYVYEHPLAKKENALREGLISYYKAQGKKLTKNQARKMLLSEKLARQIGGRVLFKSINIYAAPILNIEVPQSGHLALRAGFPFFIVTLSGLETSFLARHFTQYIVAITFFHLPSKFYFTKGRTKFLSRTKYKAISKLIASMHNTSVFVKSLRTKCMG</sequence>
<comment type="caution">
    <text evidence="5">Lacks conserved residue(s) required for the propagation of feature annotation.</text>
</comment>
<evidence type="ECO:0000259" key="6">
    <source>
        <dbReference type="SMART" id="SM00650"/>
    </source>
</evidence>
<evidence type="ECO:0000256" key="1">
    <source>
        <dbReference type="ARBA" id="ARBA00022603"/>
    </source>
</evidence>
<dbReference type="InterPro" id="IPR029063">
    <property type="entry name" value="SAM-dependent_MTases_sf"/>
</dbReference>
<dbReference type="EMBL" id="PFQN01000033">
    <property type="protein sequence ID" value="PJC76698.1"/>
    <property type="molecule type" value="Genomic_DNA"/>
</dbReference>
<dbReference type="InterPro" id="IPR020598">
    <property type="entry name" value="rRNA_Ade_methylase_Trfase_N"/>
</dbReference>
<dbReference type="Proteomes" id="UP000230384">
    <property type="component" value="Unassembled WGS sequence"/>
</dbReference>
<name>A0A2M8GGZ8_9BACT</name>
<feature type="binding site" evidence="5">
    <location>
        <position position="37"/>
    </location>
    <ligand>
        <name>S-adenosyl-L-methionine</name>
        <dbReference type="ChEBI" id="CHEBI:59789"/>
    </ligand>
</feature>
<evidence type="ECO:0000256" key="2">
    <source>
        <dbReference type="ARBA" id="ARBA00022679"/>
    </source>
</evidence>
<dbReference type="Pfam" id="PF00398">
    <property type="entry name" value="RrnaAD"/>
    <property type="match status" value="1"/>
</dbReference>
<organism evidence="7 8">
    <name type="scientific">Candidatus Shapirobacteria bacterium CG_4_8_14_3_um_filter_39_11</name>
    <dbReference type="NCBI Taxonomy" id="1974875"/>
    <lineage>
        <taxon>Bacteria</taxon>
        <taxon>Candidatus Shapironibacteriota</taxon>
    </lineage>
</organism>
<proteinExistence type="inferred from homology"/>
<dbReference type="CDD" id="cd02440">
    <property type="entry name" value="AdoMet_MTases"/>
    <property type="match status" value="1"/>
</dbReference>
<dbReference type="GO" id="GO:0000179">
    <property type="term" value="F:rRNA (adenine-N6,N6-)-dimethyltransferase activity"/>
    <property type="evidence" value="ECO:0007669"/>
    <property type="project" value="UniProtKB-UniRule"/>
</dbReference>
<accession>A0A2M8GGZ8</accession>
<evidence type="ECO:0000313" key="7">
    <source>
        <dbReference type="EMBL" id="PJC76698.1"/>
    </source>
</evidence>
<dbReference type="GO" id="GO:0003723">
    <property type="term" value="F:RNA binding"/>
    <property type="evidence" value="ECO:0007669"/>
    <property type="project" value="UniProtKB-UniRule"/>
</dbReference>
<evidence type="ECO:0000313" key="8">
    <source>
        <dbReference type="Proteomes" id="UP000230384"/>
    </source>
</evidence>